<dbReference type="AlphaFoldDB" id="A0A3P6CHX5"/>
<sequence>MSHHIFPLGFFLVCSIFSREDEKAQLQDGFPVACAVDLGGSVCGALAARRLSICLADLVLLSSFGLRWWLVCFYNGDVRTIPSLVSTFYASCIVSNMGLRLGRIYRV</sequence>
<dbReference type="EMBL" id="LR031873">
    <property type="protein sequence ID" value="VDD13458.1"/>
    <property type="molecule type" value="Genomic_DNA"/>
</dbReference>
<evidence type="ECO:0000313" key="1">
    <source>
        <dbReference type="EMBL" id="VDD13458.1"/>
    </source>
</evidence>
<proteinExistence type="predicted"/>
<protein>
    <submittedName>
        <fullName evidence="1">Uncharacterized protein</fullName>
    </submittedName>
</protein>
<reference evidence="1" key="1">
    <citation type="submission" date="2018-11" db="EMBL/GenBank/DDBJ databases">
        <authorList>
            <consortium name="Genoscope - CEA"/>
            <person name="William W."/>
        </authorList>
    </citation>
    <scope>NUCLEOTIDE SEQUENCE</scope>
</reference>
<organism evidence="1">
    <name type="scientific">Brassica oleracea</name>
    <name type="common">Wild cabbage</name>
    <dbReference type="NCBI Taxonomy" id="3712"/>
    <lineage>
        <taxon>Eukaryota</taxon>
        <taxon>Viridiplantae</taxon>
        <taxon>Streptophyta</taxon>
        <taxon>Embryophyta</taxon>
        <taxon>Tracheophyta</taxon>
        <taxon>Spermatophyta</taxon>
        <taxon>Magnoliopsida</taxon>
        <taxon>eudicotyledons</taxon>
        <taxon>Gunneridae</taxon>
        <taxon>Pentapetalae</taxon>
        <taxon>rosids</taxon>
        <taxon>malvids</taxon>
        <taxon>Brassicales</taxon>
        <taxon>Brassicaceae</taxon>
        <taxon>Brassiceae</taxon>
        <taxon>Brassica</taxon>
    </lineage>
</organism>
<accession>A0A3P6CHX5</accession>
<gene>
    <name evidence="1" type="ORF">BOLC4T27163H</name>
</gene>
<name>A0A3P6CHX5_BRAOL</name>